<evidence type="ECO:0000313" key="2">
    <source>
        <dbReference type="Proteomes" id="UP000276133"/>
    </source>
</evidence>
<sequence>MYIVTLTRHLMINLSYTSSSSSCSFTGLFDFSKFISFCETLFSRNIDSSINQQNKLKIQWKLEIKKMVIEMKTIFQHFLLYLFKKKSFCAECFEIVLNDNIKIHVELSKFWLEQTLLRFPFPICQHNLKSNILSI</sequence>
<dbReference type="OrthoDB" id="438726at2759"/>
<protein>
    <submittedName>
        <fullName evidence="1">Uncharacterized protein</fullName>
    </submittedName>
</protein>
<name>A0A3M7PPP5_BRAPC</name>
<dbReference type="AlphaFoldDB" id="A0A3M7PPP5"/>
<organism evidence="1 2">
    <name type="scientific">Brachionus plicatilis</name>
    <name type="common">Marine rotifer</name>
    <name type="synonym">Brachionus muelleri</name>
    <dbReference type="NCBI Taxonomy" id="10195"/>
    <lineage>
        <taxon>Eukaryota</taxon>
        <taxon>Metazoa</taxon>
        <taxon>Spiralia</taxon>
        <taxon>Gnathifera</taxon>
        <taxon>Rotifera</taxon>
        <taxon>Eurotatoria</taxon>
        <taxon>Monogononta</taxon>
        <taxon>Pseudotrocha</taxon>
        <taxon>Ploima</taxon>
        <taxon>Brachionidae</taxon>
        <taxon>Brachionus</taxon>
    </lineage>
</organism>
<proteinExistence type="predicted"/>
<accession>A0A3M7PPP5</accession>
<gene>
    <name evidence="1" type="ORF">BpHYR1_024817</name>
</gene>
<evidence type="ECO:0000313" key="1">
    <source>
        <dbReference type="EMBL" id="RNA00761.1"/>
    </source>
</evidence>
<dbReference type="Proteomes" id="UP000276133">
    <property type="component" value="Unassembled WGS sequence"/>
</dbReference>
<comment type="caution">
    <text evidence="1">The sequence shown here is derived from an EMBL/GenBank/DDBJ whole genome shotgun (WGS) entry which is preliminary data.</text>
</comment>
<keyword evidence="2" id="KW-1185">Reference proteome</keyword>
<reference evidence="1 2" key="1">
    <citation type="journal article" date="2018" name="Sci. Rep.">
        <title>Genomic signatures of local adaptation to the degree of environmental predictability in rotifers.</title>
        <authorList>
            <person name="Franch-Gras L."/>
            <person name="Hahn C."/>
            <person name="Garcia-Roger E.M."/>
            <person name="Carmona M.J."/>
            <person name="Serra M."/>
            <person name="Gomez A."/>
        </authorList>
    </citation>
    <scope>NUCLEOTIDE SEQUENCE [LARGE SCALE GENOMIC DNA]</scope>
    <source>
        <strain evidence="1">HYR1</strain>
    </source>
</reference>
<dbReference type="EMBL" id="REGN01009616">
    <property type="protein sequence ID" value="RNA00761.1"/>
    <property type="molecule type" value="Genomic_DNA"/>
</dbReference>